<dbReference type="AlphaFoldDB" id="A0A0G0XKV4"/>
<comment type="caution">
    <text evidence="10">The sequence shown here is derived from an EMBL/GenBank/DDBJ whole genome shotgun (WGS) entry which is preliminary data.</text>
</comment>
<keyword evidence="8" id="KW-0949">S-adenosyl-L-methionine</keyword>
<keyword evidence="5" id="KW-0963">Cytoplasm</keyword>
<evidence type="ECO:0000256" key="7">
    <source>
        <dbReference type="ARBA" id="ARBA00022679"/>
    </source>
</evidence>
<sequence length="214" mass="23502">MNLEYENLINSLVKDGYLKTPEIIEAFGATDRADFVLEEYKKDAYVNAPLPIGFGQTISQPLTVAFMLELLEPKKGEKILDVGVGSGWTAALLAHIVGDPPAGGRIIGIERIPELKDMAEKNVSKYNYTEKGIVLIVLGDGSKGYKKDTHYDKIIAGAAAYGEIPQEWKKQLKIGGRIVAPVGHSVVVIDKTGKDEFSKKEYFGFSFVPLVNNR</sequence>
<evidence type="ECO:0000256" key="4">
    <source>
        <dbReference type="ARBA" id="ARBA00013346"/>
    </source>
</evidence>
<dbReference type="GO" id="GO:0004719">
    <property type="term" value="F:protein-L-isoaspartate (D-aspartate) O-methyltransferase activity"/>
    <property type="evidence" value="ECO:0007669"/>
    <property type="project" value="UniProtKB-UniRule"/>
</dbReference>
<evidence type="ECO:0000313" key="10">
    <source>
        <dbReference type="EMBL" id="KKS25534.1"/>
    </source>
</evidence>
<dbReference type="PATRIC" id="fig|1619004.3.peg.171"/>
<dbReference type="InterPro" id="IPR029063">
    <property type="entry name" value="SAM-dependent_MTases_sf"/>
</dbReference>
<evidence type="ECO:0000256" key="2">
    <source>
        <dbReference type="ARBA" id="ARBA00005369"/>
    </source>
</evidence>
<comment type="similarity">
    <text evidence="2">Belongs to the methyltransferase superfamily. L-isoaspartyl/D-aspartyl protein methyltransferase family.</text>
</comment>
<evidence type="ECO:0000256" key="1">
    <source>
        <dbReference type="ARBA" id="ARBA00004496"/>
    </source>
</evidence>
<dbReference type="PANTHER" id="PTHR11579:SF0">
    <property type="entry name" value="PROTEIN-L-ISOASPARTATE(D-ASPARTATE) O-METHYLTRANSFERASE"/>
    <property type="match status" value="1"/>
</dbReference>
<dbReference type="PANTHER" id="PTHR11579">
    <property type="entry name" value="PROTEIN-L-ISOASPARTATE O-METHYLTRANSFERASE"/>
    <property type="match status" value="1"/>
</dbReference>
<reference evidence="10 11" key="1">
    <citation type="journal article" date="2015" name="Nature">
        <title>rRNA introns, odd ribosomes, and small enigmatic genomes across a large radiation of phyla.</title>
        <authorList>
            <person name="Brown C.T."/>
            <person name="Hug L.A."/>
            <person name="Thomas B.C."/>
            <person name="Sharon I."/>
            <person name="Castelle C.J."/>
            <person name="Singh A."/>
            <person name="Wilkins M.J."/>
            <person name="Williams K.H."/>
            <person name="Banfield J.F."/>
        </authorList>
    </citation>
    <scope>NUCLEOTIDE SEQUENCE [LARGE SCALE GENOMIC DNA]</scope>
</reference>
<dbReference type="CDD" id="cd02440">
    <property type="entry name" value="AdoMet_MTases"/>
    <property type="match status" value="1"/>
</dbReference>
<accession>A0A0G0XKV4</accession>
<dbReference type="NCBIfam" id="NF001453">
    <property type="entry name" value="PRK00312.1"/>
    <property type="match status" value="1"/>
</dbReference>
<dbReference type="Gene3D" id="3.40.50.150">
    <property type="entry name" value="Vaccinia Virus protein VP39"/>
    <property type="match status" value="1"/>
</dbReference>
<dbReference type="EC" id="2.1.1.77" evidence="3 9"/>
<dbReference type="NCBIfam" id="TIGR00080">
    <property type="entry name" value="pimt"/>
    <property type="match status" value="1"/>
</dbReference>
<dbReference type="Proteomes" id="UP000034256">
    <property type="component" value="Unassembled WGS sequence"/>
</dbReference>
<evidence type="ECO:0000313" key="11">
    <source>
        <dbReference type="Proteomes" id="UP000034256"/>
    </source>
</evidence>
<dbReference type="SUPFAM" id="SSF53335">
    <property type="entry name" value="S-adenosyl-L-methionine-dependent methyltransferases"/>
    <property type="match status" value="1"/>
</dbReference>
<dbReference type="GO" id="GO:0030091">
    <property type="term" value="P:protein repair"/>
    <property type="evidence" value="ECO:0007669"/>
    <property type="project" value="UniProtKB-UniRule"/>
</dbReference>
<keyword evidence="6 10" id="KW-0489">Methyltransferase</keyword>
<protein>
    <recommendedName>
        <fullName evidence="4 9">Protein-L-isoaspartate O-methyltransferase</fullName>
        <ecNumber evidence="3 9">2.1.1.77</ecNumber>
    </recommendedName>
</protein>
<name>A0A0G0XKV4_9BACT</name>
<comment type="subcellular location">
    <subcellularLocation>
        <location evidence="1">Cytoplasm</location>
    </subcellularLocation>
</comment>
<evidence type="ECO:0000256" key="5">
    <source>
        <dbReference type="ARBA" id="ARBA00022490"/>
    </source>
</evidence>
<dbReference type="Pfam" id="PF01135">
    <property type="entry name" value="PCMT"/>
    <property type="match status" value="1"/>
</dbReference>
<evidence type="ECO:0000256" key="8">
    <source>
        <dbReference type="ARBA" id="ARBA00022691"/>
    </source>
</evidence>
<proteinExistence type="inferred from homology"/>
<organism evidence="10 11">
    <name type="scientific">Candidatus Wolfebacteria bacterium GW2011_GWA2_42_10</name>
    <dbReference type="NCBI Taxonomy" id="1619004"/>
    <lineage>
        <taxon>Bacteria</taxon>
        <taxon>Candidatus Wolfeibacteriota</taxon>
    </lineage>
</organism>
<evidence type="ECO:0000256" key="6">
    <source>
        <dbReference type="ARBA" id="ARBA00022603"/>
    </source>
</evidence>
<dbReference type="InterPro" id="IPR000682">
    <property type="entry name" value="PCMT"/>
</dbReference>
<evidence type="ECO:0000256" key="3">
    <source>
        <dbReference type="ARBA" id="ARBA00011890"/>
    </source>
</evidence>
<keyword evidence="7 10" id="KW-0808">Transferase</keyword>
<dbReference type="GO" id="GO:0032259">
    <property type="term" value="P:methylation"/>
    <property type="evidence" value="ECO:0007669"/>
    <property type="project" value="UniProtKB-KW"/>
</dbReference>
<dbReference type="EMBL" id="LCCF01000002">
    <property type="protein sequence ID" value="KKS25534.1"/>
    <property type="molecule type" value="Genomic_DNA"/>
</dbReference>
<gene>
    <name evidence="10" type="ORF">UU85_C0002G0028</name>
</gene>
<dbReference type="GO" id="GO:0005737">
    <property type="term" value="C:cytoplasm"/>
    <property type="evidence" value="ECO:0007669"/>
    <property type="project" value="UniProtKB-SubCell"/>
</dbReference>
<evidence type="ECO:0000256" key="9">
    <source>
        <dbReference type="NCBIfam" id="TIGR00080"/>
    </source>
</evidence>